<evidence type="ECO:0000313" key="1">
    <source>
        <dbReference type="EMBL" id="MBW0485261.1"/>
    </source>
</evidence>
<dbReference type="Proteomes" id="UP000765509">
    <property type="component" value="Unassembled WGS sequence"/>
</dbReference>
<dbReference type="AlphaFoldDB" id="A0A9Q3GZ44"/>
<evidence type="ECO:0000313" key="2">
    <source>
        <dbReference type="Proteomes" id="UP000765509"/>
    </source>
</evidence>
<comment type="caution">
    <text evidence="1">The sequence shown here is derived from an EMBL/GenBank/DDBJ whole genome shotgun (WGS) entry which is preliminary data.</text>
</comment>
<keyword evidence="2" id="KW-1185">Reference proteome</keyword>
<name>A0A9Q3GZ44_9BASI</name>
<organism evidence="1 2">
    <name type="scientific">Austropuccinia psidii MF-1</name>
    <dbReference type="NCBI Taxonomy" id="1389203"/>
    <lineage>
        <taxon>Eukaryota</taxon>
        <taxon>Fungi</taxon>
        <taxon>Dikarya</taxon>
        <taxon>Basidiomycota</taxon>
        <taxon>Pucciniomycotina</taxon>
        <taxon>Pucciniomycetes</taxon>
        <taxon>Pucciniales</taxon>
        <taxon>Sphaerophragmiaceae</taxon>
        <taxon>Austropuccinia</taxon>
    </lineage>
</organism>
<protein>
    <submittedName>
        <fullName evidence="1">Uncharacterized protein</fullName>
    </submittedName>
</protein>
<accession>A0A9Q3GZ44</accession>
<sequence>MCKTKPAKGKGYTSGETFIISILMNDVKAKVNLDKGQFCTCVHNDCLQCIVPKSKDNLLPIEDGQFRNSRNNMYPLDILDTDFVFPHHTGSLRMRKEIVLMETFTYQHIILGNDYLNTYGIEILNHEDRYFRIGGNERQKFASSNMSKQILVVFPNEDTYREEFVTYQLLEAHINLTLSSKMKHELIDVLYTYKNEFASENEPSGAISGNEDDITLNIDRPYPPVLRRPAYPESSRAKEALNTYQRAHTTWCTKKSRLEERI</sequence>
<gene>
    <name evidence="1" type="ORF">O181_024976</name>
</gene>
<proteinExistence type="predicted"/>
<reference evidence="1" key="1">
    <citation type="submission" date="2021-03" db="EMBL/GenBank/DDBJ databases">
        <title>Draft genome sequence of rust myrtle Austropuccinia psidii MF-1, a brazilian biotype.</title>
        <authorList>
            <person name="Quecine M.C."/>
            <person name="Pachon D.M.R."/>
            <person name="Bonatelli M.L."/>
            <person name="Correr F.H."/>
            <person name="Franceschini L.M."/>
            <person name="Leite T.F."/>
            <person name="Margarido G.R.A."/>
            <person name="Almeida C.A."/>
            <person name="Ferrarezi J.A."/>
            <person name="Labate C.A."/>
        </authorList>
    </citation>
    <scope>NUCLEOTIDE SEQUENCE</scope>
    <source>
        <strain evidence="1">MF-1</strain>
    </source>
</reference>
<dbReference type="EMBL" id="AVOT02008080">
    <property type="protein sequence ID" value="MBW0485261.1"/>
    <property type="molecule type" value="Genomic_DNA"/>
</dbReference>